<sequence>MTKVILAEKPDQAKDYAKAFKKSKQELGYIKAQDQELFDGQEVIITWALGHLLELPPPSFYNEEWSKWQFSNLPMIPERYEFQVTESKEKQFKIVKEHLNNASEIIIATDCDREGENIARSIIYKAGARDKPFKRLWINSLVKTAVKKGFMNLQDANKYEPLFFEARSRQIGDWLVGMNASTYYSLLLQNHGIKETFSVGRVQSALLFLIYKQQLRVEQFKKAFFWEINALTSKEDEAIKFKLNHRFMSDIELNEFVHKHNLQGNKKGTVSKIEKDDVKSNPPSLHNLSSIQALADKKWGYDPDEVLKMVQSLYQKKLLSYPRTDSKHITQEEFKYLLERVESFLSILGLQNEQVREEPNKAFVDDAKVKEHYAIIPTEMVPTNKELDTLNDMEKTIYYEVLRKAMGMFYPSAIDHQTNVTLTINSIDFTTKEKEEHFKGWRELYEEQPEAIQKKISLNGYKEGQELELLIEQHKGQTTPPKLYTKGQLITLMTTAGKTVEESELKETLDQTAGLGTQATRHSIISTLFDKNYVDIRSKKVHITKKGRVLCEAIKHTNFSKVETTAQWEILLKDIGQGKNSPQHFLNEIESMLSSVIDPTVQEIPEDTKKIIQEIMVSDHLGVCPLCKKGTIVEKEKSYGCSRFKEGCRAYLPKTWSNKKLTRSIIKRLIDKGKSNNIKGFVSKKNTEFEAKLELNTNQDKLELKFVFK</sequence>
<dbReference type="InterPro" id="IPR003601">
    <property type="entry name" value="Topo_IA_2"/>
</dbReference>
<dbReference type="InterPro" id="IPR034144">
    <property type="entry name" value="TOPRIM_TopoIII"/>
</dbReference>
<gene>
    <name evidence="13" type="ORF">MKY91_20215</name>
</gene>
<dbReference type="SMART" id="SM00493">
    <property type="entry name" value="TOPRIM"/>
    <property type="match status" value="1"/>
</dbReference>
<dbReference type="Pfam" id="PF01751">
    <property type="entry name" value="Toprim"/>
    <property type="match status" value="1"/>
</dbReference>
<dbReference type="PROSITE" id="PS00396">
    <property type="entry name" value="TOPO_IA_1"/>
    <property type="match status" value="1"/>
</dbReference>
<evidence type="ECO:0000313" key="13">
    <source>
        <dbReference type="EMBL" id="MEN0645492.1"/>
    </source>
</evidence>
<dbReference type="PROSITE" id="PS52039">
    <property type="entry name" value="TOPO_IA_2"/>
    <property type="match status" value="1"/>
</dbReference>
<dbReference type="SMART" id="SM00437">
    <property type="entry name" value="TOP1Ac"/>
    <property type="match status" value="1"/>
</dbReference>
<dbReference type="PANTHER" id="PTHR11390:SF21">
    <property type="entry name" value="DNA TOPOISOMERASE 3-ALPHA"/>
    <property type="match status" value="1"/>
</dbReference>
<keyword evidence="6 13" id="KW-0413">Isomerase</keyword>
<dbReference type="RefSeq" id="WP_343132160.1">
    <property type="nucleotide sequence ID" value="NZ_JBCITK010000002.1"/>
</dbReference>
<accession>A0ABU9VNL2</accession>
<evidence type="ECO:0000259" key="12">
    <source>
        <dbReference type="PROSITE" id="PS52039"/>
    </source>
</evidence>
<dbReference type="EMBL" id="JBCITK010000002">
    <property type="protein sequence ID" value="MEN0645492.1"/>
    <property type="molecule type" value="Genomic_DNA"/>
</dbReference>
<dbReference type="CDD" id="cd03362">
    <property type="entry name" value="TOPRIM_TopoIA_TopoIII"/>
    <property type="match status" value="1"/>
</dbReference>
<dbReference type="InterPro" id="IPR003602">
    <property type="entry name" value="Topo_IA_DNA-bd_dom"/>
</dbReference>
<feature type="domain" description="Topo IA-type catalytic" evidence="12">
    <location>
        <begin position="159"/>
        <end position="597"/>
    </location>
</feature>
<evidence type="ECO:0000256" key="3">
    <source>
        <dbReference type="ARBA" id="ARBA00012891"/>
    </source>
</evidence>
<dbReference type="InterPro" id="IPR006171">
    <property type="entry name" value="TOPRIM_dom"/>
</dbReference>
<dbReference type="SUPFAM" id="SSF56712">
    <property type="entry name" value="Prokaryotic type I DNA topoisomerase"/>
    <property type="match status" value="1"/>
</dbReference>
<evidence type="ECO:0000256" key="8">
    <source>
        <dbReference type="ARBA" id="ARBA00031985"/>
    </source>
</evidence>
<dbReference type="Proteomes" id="UP001418796">
    <property type="component" value="Unassembled WGS sequence"/>
</dbReference>
<dbReference type="Pfam" id="PF01131">
    <property type="entry name" value="Topoisom_bac"/>
    <property type="match status" value="1"/>
</dbReference>
<dbReference type="Gene3D" id="2.70.20.10">
    <property type="entry name" value="Topoisomerase I, domain 3"/>
    <property type="match status" value="1"/>
</dbReference>
<evidence type="ECO:0000256" key="9">
    <source>
        <dbReference type="ARBA" id="ARBA00032235"/>
    </source>
</evidence>
<evidence type="ECO:0000256" key="2">
    <source>
        <dbReference type="ARBA" id="ARBA00009446"/>
    </source>
</evidence>
<feature type="domain" description="Toprim" evidence="11">
    <location>
        <begin position="2"/>
        <end position="143"/>
    </location>
</feature>
<evidence type="ECO:0000256" key="10">
    <source>
        <dbReference type="ARBA" id="ARBA00032877"/>
    </source>
</evidence>
<dbReference type="SMART" id="SM00436">
    <property type="entry name" value="TOP1Bc"/>
    <property type="match status" value="1"/>
</dbReference>
<dbReference type="Pfam" id="PF13342">
    <property type="entry name" value="Toprim_Crpt"/>
    <property type="match status" value="1"/>
</dbReference>
<dbReference type="PRINTS" id="PR00417">
    <property type="entry name" value="PRTPISMRASEI"/>
</dbReference>
<dbReference type="InterPro" id="IPR000380">
    <property type="entry name" value="Topo_IA"/>
</dbReference>
<dbReference type="InterPro" id="IPR013824">
    <property type="entry name" value="Topo_IA_cen_sub1"/>
</dbReference>
<evidence type="ECO:0000256" key="6">
    <source>
        <dbReference type="ARBA" id="ARBA00023235"/>
    </source>
</evidence>
<dbReference type="InterPro" id="IPR013825">
    <property type="entry name" value="Topo_IA_cen_sub2"/>
</dbReference>
<evidence type="ECO:0000256" key="1">
    <source>
        <dbReference type="ARBA" id="ARBA00000213"/>
    </source>
</evidence>
<dbReference type="PANTHER" id="PTHR11390">
    <property type="entry name" value="PROKARYOTIC DNA TOPOISOMERASE"/>
    <property type="match status" value="1"/>
</dbReference>
<dbReference type="InterPro" id="IPR023406">
    <property type="entry name" value="Topo_IA_AS"/>
</dbReference>
<organism evidence="13 14">
    <name type="scientific">Alkalicoccobacillus gibsonii</name>
    <dbReference type="NCBI Taxonomy" id="79881"/>
    <lineage>
        <taxon>Bacteria</taxon>
        <taxon>Bacillati</taxon>
        <taxon>Bacillota</taxon>
        <taxon>Bacilli</taxon>
        <taxon>Bacillales</taxon>
        <taxon>Bacillaceae</taxon>
        <taxon>Alkalicoccobacillus</taxon>
    </lineage>
</organism>
<comment type="caution">
    <text evidence="13">The sequence shown here is derived from an EMBL/GenBank/DDBJ whole genome shotgun (WGS) entry which is preliminary data.</text>
</comment>
<dbReference type="EC" id="5.6.2.1" evidence="3"/>
<comment type="catalytic activity">
    <reaction evidence="1">
        <text>ATP-independent breakage of single-stranded DNA, followed by passage and rejoining.</text>
        <dbReference type="EC" id="5.6.2.1"/>
    </reaction>
</comment>
<dbReference type="Gene3D" id="3.40.50.140">
    <property type="match status" value="1"/>
</dbReference>
<evidence type="ECO:0000256" key="5">
    <source>
        <dbReference type="ARBA" id="ARBA00023125"/>
    </source>
</evidence>
<evidence type="ECO:0000313" key="14">
    <source>
        <dbReference type="Proteomes" id="UP001418796"/>
    </source>
</evidence>
<keyword evidence="14" id="KW-1185">Reference proteome</keyword>
<keyword evidence="4" id="KW-0799">Topoisomerase</keyword>
<evidence type="ECO:0000256" key="4">
    <source>
        <dbReference type="ARBA" id="ARBA00023029"/>
    </source>
</evidence>
<proteinExistence type="inferred from homology"/>
<protein>
    <recommendedName>
        <fullName evidence="3">DNA topoisomerase</fullName>
        <ecNumber evidence="3">5.6.2.1</ecNumber>
    </recommendedName>
    <alternativeName>
        <fullName evidence="10">Omega-protein</fullName>
    </alternativeName>
    <alternativeName>
        <fullName evidence="9">Relaxing enzyme</fullName>
    </alternativeName>
    <alternativeName>
        <fullName evidence="7">Swivelase</fullName>
    </alternativeName>
    <alternativeName>
        <fullName evidence="8">Untwisting enzyme</fullName>
    </alternativeName>
</protein>
<dbReference type="Gene3D" id="1.10.460.10">
    <property type="entry name" value="Topoisomerase I, domain 2"/>
    <property type="match status" value="1"/>
</dbReference>
<keyword evidence="5" id="KW-0238">DNA-binding</keyword>
<dbReference type="InterPro" id="IPR023405">
    <property type="entry name" value="Topo_IA_core_domain"/>
</dbReference>
<dbReference type="PROSITE" id="PS50880">
    <property type="entry name" value="TOPRIM"/>
    <property type="match status" value="1"/>
</dbReference>
<dbReference type="InterPro" id="IPR013497">
    <property type="entry name" value="Topo_IA_cen"/>
</dbReference>
<dbReference type="GO" id="GO:0016853">
    <property type="term" value="F:isomerase activity"/>
    <property type="evidence" value="ECO:0007669"/>
    <property type="project" value="UniProtKB-KW"/>
</dbReference>
<dbReference type="InterPro" id="IPR013826">
    <property type="entry name" value="Topo_IA_cen_sub3"/>
</dbReference>
<name>A0ABU9VNL2_9BACI</name>
<reference evidence="13 14" key="1">
    <citation type="submission" date="2024-03" db="EMBL/GenBank/DDBJ databases">
        <title>Bacilli Hybrid Assemblies.</title>
        <authorList>
            <person name="Kovac J."/>
        </authorList>
    </citation>
    <scope>NUCLEOTIDE SEQUENCE [LARGE SCALE GENOMIC DNA]</scope>
    <source>
        <strain evidence="13 14">FSL R7-0666</strain>
    </source>
</reference>
<dbReference type="InterPro" id="IPR025589">
    <property type="entry name" value="Toprim_C_rpt"/>
</dbReference>
<dbReference type="Gene3D" id="1.10.290.10">
    <property type="entry name" value="Topoisomerase I, domain 4"/>
    <property type="match status" value="1"/>
</dbReference>
<evidence type="ECO:0000256" key="7">
    <source>
        <dbReference type="ARBA" id="ARBA00030003"/>
    </source>
</evidence>
<comment type="similarity">
    <text evidence="2">Belongs to the type IA topoisomerase family.</text>
</comment>
<evidence type="ECO:0000259" key="11">
    <source>
        <dbReference type="PROSITE" id="PS50880"/>
    </source>
</evidence>